<dbReference type="GO" id="GO:0019867">
    <property type="term" value="C:outer membrane"/>
    <property type="evidence" value="ECO:0007669"/>
    <property type="project" value="InterPro"/>
</dbReference>
<proteinExistence type="predicted"/>
<dbReference type="GO" id="GO:0043165">
    <property type="term" value="P:Gram-negative-bacterium-type cell outer membrane assembly"/>
    <property type="evidence" value="ECO:0007669"/>
    <property type="project" value="InterPro"/>
</dbReference>
<name>E8Q6W5_BLOVB</name>
<dbReference type="Gene3D" id="3.30.160.150">
    <property type="entry name" value="Lipoprotein like domain"/>
    <property type="match status" value="1"/>
</dbReference>
<dbReference type="OrthoDB" id="5801564at2"/>
<keyword evidence="2" id="KW-0472">Membrane</keyword>
<evidence type="ECO:0000256" key="4">
    <source>
        <dbReference type="ARBA" id="ARBA00023237"/>
    </source>
</evidence>
<dbReference type="HOGENOM" id="CLU_103309_1_1_6"/>
<dbReference type="GO" id="GO:1990351">
    <property type="term" value="C:transporter complex"/>
    <property type="evidence" value="ECO:0007669"/>
    <property type="project" value="TreeGrafter"/>
</dbReference>
<evidence type="ECO:0000313" key="7">
    <source>
        <dbReference type="Proteomes" id="UP000007464"/>
    </source>
</evidence>
<evidence type="ECO:0008006" key="8">
    <source>
        <dbReference type="Google" id="ProtNLM"/>
    </source>
</evidence>
<accession>E8Q6W5</accession>
<sequence length="193" mass="22632">MFLEKKNYYIIFNKSICISLLLFSGCNYELATTSYLSTGCNANNCDTEKNKQLTIELNSFYPYNSITRYMKHELCINNINVIENIYDTTIMHKNCESHKFSLNITHMSKKYITISVFPNGIKSEYQIILKIRAIFCTPPQINCYPVIVQTYRNFINNPEKALSNLIQENEILEEMYQDVARKLTRQFLNAIKK</sequence>
<dbReference type="PANTHER" id="PTHR38098">
    <property type="entry name" value="LPS-ASSEMBLY LIPOPROTEIN LPTE"/>
    <property type="match status" value="1"/>
</dbReference>
<evidence type="ECO:0000256" key="5">
    <source>
        <dbReference type="ARBA" id="ARBA00023288"/>
    </source>
</evidence>
<evidence type="ECO:0000256" key="2">
    <source>
        <dbReference type="ARBA" id="ARBA00023136"/>
    </source>
</evidence>
<reference evidence="6 7" key="1">
    <citation type="journal article" date="2010" name="BMC Genomics">
        <title>Unprecedented loss of ammonia assimilation capability in a urease-encoding bacterial mutualist.</title>
        <authorList>
            <person name="Williams L.E."/>
            <person name="Wernegreen J.J."/>
        </authorList>
    </citation>
    <scope>NUCLEOTIDE SEQUENCE [LARGE SCALE GENOMIC DNA]</scope>
    <source>
        <strain evidence="6 7">BVAF</strain>
    </source>
</reference>
<dbReference type="PANTHER" id="PTHR38098:SF1">
    <property type="entry name" value="LPS-ASSEMBLY LIPOPROTEIN LPTE"/>
    <property type="match status" value="1"/>
</dbReference>
<dbReference type="GO" id="GO:0001530">
    <property type="term" value="F:lipopolysaccharide binding"/>
    <property type="evidence" value="ECO:0007669"/>
    <property type="project" value="TreeGrafter"/>
</dbReference>
<evidence type="ECO:0000313" key="6">
    <source>
        <dbReference type="EMBL" id="ADV33712.1"/>
    </source>
</evidence>
<dbReference type="GO" id="GO:0015920">
    <property type="term" value="P:lipopolysaccharide transport"/>
    <property type="evidence" value="ECO:0007669"/>
    <property type="project" value="TreeGrafter"/>
</dbReference>
<dbReference type="Proteomes" id="UP000007464">
    <property type="component" value="Chromosome"/>
</dbReference>
<dbReference type="RefSeq" id="WP_013516637.1">
    <property type="nucleotide sequence ID" value="NC_014909.2"/>
</dbReference>
<keyword evidence="3" id="KW-0564">Palmitate</keyword>
<dbReference type="PROSITE" id="PS51257">
    <property type="entry name" value="PROKAR_LIPOPROTEIN"/>
    <property type="match status" value="1"/>
</dbReference>
<gene>
    <name evidence="6" type="primary">rlpB</name>
    <name evidence="6" type="ordered locus">BVAF_315</name>
</gene>
<organism evidence="6 7">
    <name type="scientific">Blochmanniella vafra (strain BVAF)</name>
    <dbReference type="NCBI Taxonomy" id="859654"/>
    <lineage>
        <taxon>Bacteria</taxon>
        <taxon>Pseudomonadati</taxon>
        <taxon>Pseudomonadota</taxon>
        <taxon>Gammaproteobacteria</taxon>
        <taxon>Enterobacterales</taxon>
        <taxon>Enterobacteriaceae</taxon>
        <taxon>ant endosymbionts</taxon>
        <taxon>Candidatus Blochmanniella</taxon>
    </lineage>
</organism>
<protein>
    <recommendedName>
        <fullName evidence="8">LPS-assembly lipoprotein LptE</fullName>
    </recommendedName>
</protein>
<dbReference type="InterPro" id="IPR007485">
    <property type="entry name" value="LPS_assembly_LptE"/>
</dbReference>
<keyword evidence="7" id="KW-1185">Reference proteome</keyword>
<keyword evidence="1" id="KW-0732">Signal</keyword>
<dbReference type="KEGG" id="bva:BVAF_315"/>
<evidence type="ECO:0000256" key="1">
    <source>
        <dbReference type="ARBA" id="ARBA00022729"/>
    </source>
</evidence>
<keyword evidence="5" id="KW-0449">Lipoprotein</keyword>
<evidence type="ECO:0000256" key="3">
    <source>
        <dbReference type="ARBA" id="ARBA00023139"/>
    </source>
</evidence>
<dbReference type="EMBL" id="CP002189">
    <property type="protein sequence ID" value="ADV33712.1"/>
    <property type="molecule type" value="Genomic_DNA"/>
</dbReference>
<dbReference type="STRING" id="859654.BVAF_315"/>
<dbReference type="AlphaFoldDB" id="E8Q6W5"/>
<keyword evidence="4" id="KW-0998">Cell outer membrane</keyword>